<dbReference type="InterPro" id="IPR032466">
    <property type="entry name" value="Metal_Hydrolase"/>
</dbReference>
<dbReference type="SUPFAM" id="SSF51556">
    <property type="entry name" value="Metallo-dependent hydrolases"/>
    <property type="match status" value="1"/>
</dbReference>
<comment type="caution">
    <text evidence="1">The sequence shown here is derived from an EMBL/GenBank/DDBJ whole genome shotgun (WGS) entry which is preliminary data.</text>
</comment>
<name>A0A835QY59_VANPL</name>
<gene>
    <name evidence="1" type="ORF">HPP92_010024</name>
</gene>
<sequence length="139" mass="15643">MGSAEMVPEFIKHGCYFSFSGFLTSVKSNKSKEMLKSVPIDRILFESDALNALTKCCPDFSLLYTLDSTMLHGHQHVIGSADIDFNQQWKELNHPTNIQIVFGDVATLLEVSEEELVEESYQNTTQLFSFPGFKVIGEI</sequence>
<evidence type="ECO:0000313" key="1">
    <source>
        <dbReference type="EMBL" id="KAG0481940.1"/>
    </source>
</evidence>
<dbReference type="GO" id="GO:0016788">
    <property type="term" value="F:hydrolase activity, acting on ester bonds"/>
    <property type="evidence" value="ECO:0007669"/>
    <property type="project" value="InterPro"/>
</dbReference>
<proteinExistence type="predicted"/>
<accession>A0A835QY59</accession>
<protein>
    <submittedName>
        <fullName evidence="1">Uncharacterized protein</fullName>
    </submittedName>
</protein>
<dbReference type="OrthoDB" id="6079689at2759"/>
<dbReference type="Gene3D" id="3.20.20.140">
    <property type="entry name" value="Metal-dependent hydrolases"/>
    <property type="match status" value="1"/>
</dbReference>
<organism evidence="1 2">
    <name type="scientific">Vanilla planifolia</name>
    <name type="common">Vanilla</name>
    <dbReference type="NCBI Taxonomy" id="51239"/>
    <lineage>
        <taxon>Eukaryota</taxon>
        <taxon>Viridiplantae</taxon>
        <taxon>Streptophyta</taxon>
        <taxon>Embryophyta</taxon>
        <taxon>Tracheophyta</taxon>
        <taxon>Spermatophyta</taxon>
        <taxon>Magnoliopsida</taxon>
        <taxon>Liliopsida</taxon>
        <taxon>Asparagales</taxon>
        <taxon>Orchidaceae</taxon>
        <taxon>Vanilloideae</taxon>
        <taxon>Vanilleae</taxon>
        <taxon>Vanilla</taxon>
    </lineage>
</organism>
<reference evidence="1 2" key="1">
    <citation type="journal article" date="2020" name="Nat. Food">
        <title>A phased Vanilla planifolia genome enables genetic improvement of flavour and production.</title>
        <authorList>
            <person name="Hasing T."/>
            <person name="Tang H."/>
            <person name="Brym M."/>
            <person name="Khazi F."/>
            <person name="Huang T."/>
            <person name="Chambers A.H."/>
        </authorList>
    </citation>
    <scope>NUCLEOTIDE SEQUENCE [LARGE SCALE GENOMIC DNA]</scope>
    <source>
        <tissue evidence="1">Leaf</tissue>
    </source>
</reference>
<dbReference type="AlphaFoldDB" id="A0A835QY59"/>
<evidence type="ECO:0000313" key="2">
    <source>
        <dbReference type="Proteomes" id="UP000639772"/>
    </source>
</evidence>
<dbReference type="PANTHER" id="PTHR47176">
    <property type="entry name" value="OSJNBA0020J04.13 PROTEIN"/>
    <property type="match status" value="1"/>
</dbReference>
<dbReference type="Pfam" id="PF01026">
    <property type="entry name" value="TatD_DNase"/>
    <property type="match status" value="1"/>
</dbReference>
<dbReference type="InterPro" id="IPR001130">
    <property type="entry name" value="TatD-like"/>
</dbReference>
<dbReference type="EMBL" id="JADCNM010000005">
    <property type="protein sequence ID" value="KAG0481940.1"/>
    <property type="molecule type" value="Genomic_DNA"/>
</dbReference>
<dbReference type="Proteomes" id="UP000639772">
    <property type="component" value="Unassembled WGS sequence"/>
</dbReference>
<dbReference type="PANTHER" id="PTHR47176:SF1">
    <property type="entry name" value="OS04G0577500 PROTEIN"/>
    <property type="match status" value="1"/>
</dbReference>